<keyword evidence="3" id="KW-1185">Reference proteome</keyword>
<organism evidence="2 3">
    <name type="scientific">Podospora didyma</name>
    <dbReference type="NCBI Taxonomy" id="330526"/>
    <lineage>
        <taxon>Eukaryota</taxon>
        <taxon>Fungi</taxon>
        <taxon>Dikarya</taxon>
        <taxon>Ascomycota</taxon>
        <taxon>Pezizomycotina</taxon>
        <taxon>Sordariomycetes</taxon>
        <taxon>Sordariomycetidae</taxon>
        <taxon>Sordariales</taxon>
        <taxon>Podosporaceae</taxon>
        <taxon>Podospora</taxon>
    </lineage>
</organism>
<feature type="compositionally biased region" description="Low complexity" evidence="1">
    <location>
        <begin position="120"/>
        <end position="129"/>
    </location>
</feature>
<accession>A0AAE0NPW6</accession>
<comment type="caution">
    <text evidence="2">The sequence shown here is derived from an EMBL/GenBank/DDBJ whole genome shotgun (WGS) entry which is preliminary data.</text>
</comment>
<proteinExistence type="predicted"/>
<evidence type="ECO:0000313" key="2">
    <source>
        <dbReference type="EMBL" id="KAK3385526.1"/>
    </source>
</evidence>
<feature type="region of interest" description="Disordered" evidence="1">
    <location>
        <begin position="109"/>
        <end position="147"/>
    </location>
</feature>
<dbReference type="Proteomes" id="UP001285441">
    <property type="component" value="Unassembled WGS sequence"/>
</dbReference>
<dbReference type="AlphaFoldDB" id="A0AAE0NPW6"/>
<evidence type="ECO:0000313" key="3">
    <source>
        <dbReference type="Proteomes" id="UP001285441"/>
    </source>
</evidence>
<name>A0AAE0NPW6_9PEZI</name>
<evidence type="ECO:0000256" key="1">
    <source>
        <dbReference type="SAM" id="MobiDB-lite"/>
    </source>
</evidence>
<dbReference type="EMBL" id="JAULSW010000004">
    <property type="protein sequence ID" value="KAK3385526.1"/>
    <property type="molecule type" value="Genomic_DNA"/>
</dbReference>
<gene>
    <name evidence="2" type="ORF">B0H63DRAFT_183841</name>
</gene>
<sequence length="223" mass="24492">MRNPAPSCSCRRDCGPAGLMRESQPTECDYLCKSDSGGSTVLERKEPGSLTETGFAETAQQYYPQPSRFTSGPVVDSQIGKLRNRLFFLSLRCSGSSVQTTAWRTAKASILPEPRRRPDSASAPRMPSAIVRPVPQKRPKGSRPRERQRAIFQKTRLLISASVTLSPDAASCAKARGGRSACQVTRRHRRICLLPPFPPFCVSLFLHLATWQPASAAVCCVSR</sequence>
<reference evidence="2" key="2">
    <citation type="submission" date="2023-06" db="EMBL/GenBank/DDBJ databases">
        <authorList>
            <consortium name="Lawrence Berkeley National Laboratory"/>
            <person name="Haridas S."/>
            <person name="Hensen N."/>
            <person name="Bonometti L."/>
            <person name="Westerberg I."/>
            <person name="Brannstrom I.O."/>
            <person name="Guillou S."/>
            <person name="Cros-Aarteil S."/>
            <person name="Calhoun S."/>
            <person name="Kuo A."/>
            <person name="Mondo S."/>
            <person name="Pangilinan J."/>
            <person name="Riley R."/>
            <person name="LaButti K."/>
            <person name="Andreopoulos B."/>
            <person name="Lipzen A."/>
            <person name="Chen C."/>
            <person name="Yanf M."/>
            <person name="Daum C."/>
            <person name="Ng V."/>
            <person name="Clum A."/>
            <person name="Steindorff A."/>
            <person name="Ohm R."/>
            <person name="Martin F."/>
            <person name="Silar P."/>
            <person name="Natvig D."/>
            <person name="Lalanne C."/>
            <person name="Gautier V."/>
            <person name="Ament-velasquez S.L."/>
            <person name="Kruys A."/>
            <person name="Hutchinson M.I."/>
            <person name="Powell A.J."/>
            <person name="Barry K."/>
            <person name="Miller A.N."/>
            <person name="Grigoriev I.V."/>
            <person name="Debuchy R."/>
            <person name="Gladieux P."/>
            <person name="Thoren M.H."/>
            <person name="Johannesson H."/>
        </authorList>
    </citation>
    <scope>NUCLEOTIDE SEQUENCE</scope>
    <source>
        <strain evidence="2">CBS 232.78</strain>
    </source>
</reference>
<reference evidence="2" key="1">
    <citation type="journal article" date="2023" name="Mol. Phylogenet. Evol.">
        <title>Genome-scale phylogeny and comparative genomics of the fungal order Sordariales.</title>
        <authorList>
            <person name="Hensen N."/>
            <person name="Bonometti L."/>
            <person name="Westerberg I."/>
            <person name="Brannstrom I.O."/>
            <person name="Guillou S."/>
            <person name="Cros-Aarteil S."/>
            <person name="Calhoun S."/>
            <person name="Haridas S."/>
            <person name="Kuo A."/>
            <person name="Mondo S."/>
            <person name="Pangilinan J."/>
            <person name="Riley R."/>
            <person name="LaButti K."/>
            <person name="Andreopoulos B."/>
            <person name="Lipzen A."/>
            <person name="Chen C."/>
            <person name="Yan M."/>
            <person name="Daum C."/>
            <person name="Ng V."/>
            <person name="Clum A."/>
            <person name="Steindorff A."/>
            <person name="Ohm R.A."/>
            <person name="Martin F."/>
            <person name="Silar P."/>
            <person name="Natvig D.O."/>
            <person name="Lalanne C."/>
            <person name="Gautier V."/>
            <person name="Ament-Velasquez S.L."/>
            <person name="Kruys A."/>
            <person name="Hutchinson M.I."/>
            <person name="Powell A.J."/>
            <person name="Barry K."/>
            <person name="Miller A.N."/>
            <person name="Grigoriev I.V."/>
            <person name="Debuchy R."/>
            <person name="Gladieux P."/>
            <person name="Hiltunen Thoren M."/>
            <person name="Johannesson H."/>
        </authorList>
    </citation>
    <scope>NUCLEOTIDE SEQUENCE</scope>
    <source>
        <strain evidence="2">CBS 232.78</strain>
    </source>
</reference>
<protein>
    <submittedName>
        <fullName evidence="2">Uncharacterized protein</fullName>
    </submittedName>
</protein>